<feature type="region of interest" description="Disordered" evidence="4">
    <location>
        <begin position="1"/>
        <end position="82"/>
    </location>
</feature>
<dbReference type="PROSITE" id="PS00108">
    <property type="entry name" value="PROTEIN_KINASE_ST"/>
    <property type="match status" value="1"/>
</dbReference>
<dbReference type="EMBL" id="CP033148">
    <property type="protein sequence ID" value="AYO41077.1"/>
    <property type="molecule type" value="Genomic_DNA"/>
</dbReference>
<dbReference type="CDD" id="cd00180">
    <property type="entry name" value="PKc"/>
    <property type="match status" value="1"/>
</dbReference>
<evidence type="ECO:0000313" key="7">
    <source>
        <dbReference type="Proteomes" id="UP000269793"/>
    </source>
</evidence>
<dbReference type="InterPro" id="IPR051681">
    <property type="entry name" value="Ser/Thr_Kinases-Pseudokinases"/>
</dbReference>
<dbReference type="PROSITE" id="PS00107">
    <property type="entry name" value="PROTEIN_KINASE_ATP"/>
    <property type="match status" value="1"/>
</dbReference>
<dbReference type="Pfam" id="PF00069">
    <property type="entry name" value="Pkinase"/>
    <property type="match status" value="1"/>
</dbReference>
<dbReference type="InterPro" id="IPR017441">
    <property type="entry name" value="Protein_kinase_ATP_BS"/>
</dbReference>
<dbReference type="InterPro" id="IPR011009">
    <property type="entry name" value="Kinase-like_dom_sf"/>
</dbReference>
<evidence type="ECO:0000256" key="4">
    <source>
        <dbReference type="SAM" id="MobiDB-lite"/>
    </source>
</evidence>
<dbReference type="PANTHER" id="PTHR44329:SF214">
    <property type="entry name" value="PROTEIN KINASE DOMAIN-CONTAINING PROTEIN"/>
    <property type="match status" value="1"/>
</dbReference>
<feature type="compositionally biased region" description="Polar residues" evidence="4">
    <location>
        <begin position="375"/>
        <end position="388"/>
    </location>
</feature>
<gene>
    <name evidence="6" type="ORF">DNF11_0127</name>
</gene>
<protein>
    <submittedName>
        <fullName evidence="6">Putative serine/threonine-protein kinase</fullName>
        <ecNumber evidence="6">2.7.11.1</ecNumber>
    </submittedName>
</protein>
<evidence type="ECO:0000259" key="5">
    <source>
        <dbReference type="PROSITE" id="PS50011"/>
    </source>
</evidence>
<dbReference type="PANTHER" id="PTHR44329">
    <property type="entry name" value="SERINE/THREONINE-PROTEIN KINASE TNNI3K-RELATED"/>
    <property type="match status" value="1"/>
</dbReference>
<accession>A0A3G2S4G3</accession>
<dbReference type="EC" id="2.7.11.1" evidence="6"/>
<keyword evidence="6" id="KW-0808">Transferase</keyword>
<reference evidence="6 7" key="1">
    <citation type="submission" date="2018-10" db="EMBL/GenBank/DDBJ databases">
        <title>Complete genome sequence of Malassezia restricta CBS 7877.</title>
        <authorList>
            <person name="Morand S.C."/>
            <person name="Bertignac M."/>
            <person name="Iltis A."/>
            <person name="Kolder I."/>
            <person name="Pirovano W."/>
            <person name="Jourdain R."/>
            <person name="Clavaud C."/>
        </authorList>
    </citation>
    <scope>NUCLEOTIDE SEQUENCE [LARGE SCALE GENOMIC DNA]</scope>
    <source>
        <strain evidence="6 7">CBS 7877</strain>
    </source>
</reference>
<dbReference type="Proteomes" id="UP000269793">
    <property type="component" value="Chromosome I"/>
</dbReference>
<dbReference type="SUPFAM" id="SSF56112">
    <property type="entry name" value="Protein kinase-like (PK-like)"/>
    <property type="match status" value="1"/>
</dbReference>
<keyword evidence="6" id="KW-0418">Kinase</keyword>
<proteinExistence type="predicted"/>
<dbReference type="PROSITE" id="PS50011">
    <property type="entry name" value="PROTEIN_KINASE_DOM"/>
    <property type="match status" value="1"/>
</dbReference>
<dbReference type="Gene3D" id="3.30.200.20">
    <property type="entry name" value="Phosphorylase Kinase, domain 1"/>
    <property type="match status" value="1"/>
</dbReference>
<sequence length="593" mass="65732">MKASRNDLFFRGQSTPTPAPPKPPPLRIDKSGEAVAVAPASSTNAMLLPSTHPSRHNPIRGHAKKPSFGRMSLEERKSEEQRIRAHNDKIALRLFLNKPFKLGEGRNSEVYLGAYHRERVDDSDAYVDWHLCAVKRVQADQESQLAGLQEAFALRRLGPHPHIVRLISVLDEMELRDDTAKAPPVHVSDDPPRLLIVLEHLPCTLADYVRSHTSDVDLPLWLGWARQLAETVEWLHSRGCVHGDIKKENVLLTHNLSIKLCDFSAVLFSNAPVPVTDCYSVGTPAFRAPELFHIWSWSPDEAQGQAHPALSFTLDIFSLGVLLYSLATGVDPSHRVKSVMAIRQRQKHFFVSEEDDRMERLSFQHPRAPLPSRSRPWSQSQLRSNLDTQHPPGSPDLLTSLEKSLSLSGIQDTLLDQLLDPAPTPKGVFIPPTHTPSTLTVPSIKRATSYSPGSRKSDASSLGRCVSLSSEPRSSRPSRRYLSGSYLQVPNSEKRQTLGQDEEQSANTIHLASLTSAPPSPLSSSFMPTLPRSNHEPDMRSYADGAPALILPGGDRLPDALRELIRAMVSPQPEDRPLASQVLSVLNNFELPC</sequence>
<name>A0A3G2S4G3_MALR7</name>
<feature type="region of interest" description="Disordered" evidence="4">
    <location>
        <begin position="364"/>
        <end position="397"/>
    </location>
</feature>
<dbReference type="AlphaFoldDB" id="A0A3G2S4G3"/>
<dbReference type="Gene3D" id="1.10.510.10">
    <property type="entry name" value="Transferase(Phosphotransferase) domain 1"/>
    <property type="match status" value="1"/>
</dbReference>
<dbReference type="GO" id="GO:0005524">
    <property type="term" value="F:ATP binding"/>
    <property type="evidence" value="ECO:0007669"/>
    <property type="project" value="UniProtKB-UniRule"/>
</dbReference>
<dbReference type="STRING" id="425264.A0A3G2S4G3"/>
<feature type="binding site" evidence="3">
    <location>
        <position position="135"/>
    </location>
    <ligand>
        <name>ATP</name>
        <dbReference type="ChEBI" id="CHEBI:30616"/>
    </ligand>
</feature>
<feature type="compositionally biased region" description="Pro residues" evidence="4">
    <location>
        <begin position="17"/>
        <end position="26"/>
    </location>
</feature>
<feature type="region of interest" description="Disordered" evidence="4">
    <location>
        <begin position="425"/>
        <end position="504"/>
    </location>
</feature>
<evidence type="ECO:0000256" key="2">
    <source>
        <dbReference type="ARBA" id="ARBA00022840"/>
    </source>
</evidence>
<dbReference type="GO" id="GO:0004674">
    <property type="term" value="F:protein serine/threonine kinase activity"/>
    <property type="evidence" value="ECO:0007669"/>
    <property type="project" value="UniProtKB-EC"/>
</dbReference>
<dbReference type="InterPro" id="IPR000719">
    <property type="entry name" value="Prot_kinase_dom"/>
</dbReference>
<feature type="compositionally biased region" description="Basic residues" evidence="4">
    <location>
        <begin position="53"/>
        <end position="67"/>
    </location>
</feature>
<evidence type="ECO:0000313" key="6">
    <source>
        <dbReference type="EMBL" id="AYO41077.1"/>
    </source>
</evidence>
<feature type="domain" description="Protein kinase" evidence="5">
    <location>
        <begin position="96"/>
        <end position="590"/>
    </location>
</feature>
<keyword evidence="1 3" id="KW-0547">Nucleotide-binding</keyword>
<feature type="compositionally biased region" description="Polar residues" evidence="4">
    <location>
        <begin position="435"/>
        <end position="454"/>
    </location>
</feature>
<dbReference type="SMART" id="SM00220">
    <property type="entry name" value="S_TKc"/>
    <property type="match status" value="1"/>
</dbReference>
<keyword evidence="2 3" id="KW-0067">ATP-binding</keyword>
<dbReference type="VEuPathDB" id="FungiDB:DNF11_0127"/>
<feature type="compositionally biased region" description="Basic and acidic residues" evidence="4">
    <location>
        <begin position="72"/>
        <end position="82"/>
    </location>
</feature>
<dbReference type="InterPro" id="IPR008271">
    <property type="entry name" value="Ser/Thr_kinase_AS"/>
</dbReference>
<evidence type="ECO:0000256" key="1">
    <source>
        <dbReference type="ARBA" id="ARBA00022741"/>
    </source>
</evidence>
<keyword evidence="7" id="KW-1185">Reference proteome</keyword>
<evidence type="ECO:0000256" key="3">
    <source>
        <dbReference type="PROSITE-ProRule" id="PRU10141"/>
    </source>
</evidence>
<dbReference type="OrthoDB" id="4062651at2759"/>
<organism evidence="6 7">
    <name type="scientific">Malassezia restricta (strain ATCC 96810 / NBRC 103918 / CBS 7877)</name>
    <name type="common">Seborrheic dermatitis infection agent</name>
    <dbReference type="NCBI Taxonomy" id="425264"/>
    <lineage>
        <taxon>Eukaryota</taxon>
        <taxon>Fungi</taxon>
        <taxon>Dikarya</taxon>
        <taxon>Basidiomycota</taxon>
        <taxon>Ustilaginomycotina</taxon>
        <taxon>Malasseziomycetes</taxon>
        <taxon>Malasseziales</taxon>
        <taxon>Malasseziaceae</taxon>
        <taxon>Malassezia</taxon>
    </lineage>
</organism>